<evidence type="ECO:0000256" key="1">
    <source>
        <dbReference type="SAM" id="MobiDB-lite"/>
    </source>
</evidence>
<proteinExistence type="predicted"/>
<protein>
    <submittedName>
        <fullName evidence="2">Uncharacterized protein</fullName>
    </submittedName>
</protein>
<gene>
    <name evidence="2" type="ORF">PODLI_1B015498</name>
</gene>
<reference evidence="2" key="1">
    <citation type="submission" date="2022-12" db="EMBL/GenBank/DDBJ databases">
        <authorList>
            <person name="Alioto T."/>
            <person name="Alioto T."/>
            <person name="Gomez Garrido J."/>
        </authorList>
    </citation>
    <scope>NUCLEOTIDE SEQUENCE</scope>
</reference>
<feature type="region of interest" description="Disordered" evidence="1">
    <location>
        <begin position="1"/>
        <end position="65"/>
    </location>
</feature>
<accession>A0AA35JLT2</accession>
<evidence type="ECO:0000313" key="2">
    <source>
        <dbReference type="EMBL" id="CAI5761865.1"/>
    </source>
</evidence>
<organism evidence="2 3">
    <name type="scientific">Podarcis lilfordi</name>
    <name type="common">Lilford's wall lizard</name>
    <dbReference type="NCBI Taxonomy" id="74358"/>
    <lineage>
        <taxon>Eukaryota</taxon>
        <taxon>Metazoa</taxon>
        <taxon>Chordata</taxon>
        <taxon>Craniata</taxon>
        <taxon>Vertebrata</taxon>
        <taxon>Euteleostomi</taxon>
        <taxon>Lepidosauria</taxon>
        <taxon>Squamata</taxon>
        <taxon>Bifurcata</taxon>
        <taxon>Unidentata</taxon>
        <taxon>Episquamata</taxon>
        <taxon>Laterata</taxon>
        <taxon>Lacertibaenia</taxon>
        <taxon>Lacertidae</taxon>
        <taxon>Podarcis</taxon>
    </lineage>
</organism>
<dbReference type="Proteomes" id="UP001178461">
    <property type="component" value="Chromosome 1"/>
</dbReference>
<sequence>MGEGGFSRPGKGTIQSRLGGGTIYSPIPAPRSRARPPRRRSGDRPLHLPGAEEGPAGSRAGGKVCSPGAQRRLLLRLLLVAGSQLRAQSRRARLKSQERAADSPALLLLLLLPDGPSCPGHPPPVAAAWEAAGRFYELQSPDVKRTAESS</sequence>
<name>A0AA35JLT2_9SAUR</name>
<dbReference type="AlphaFoldDB" id="A0AA35JLT2"/>
<keyword evidence="3" id="KW-1185">Reference proteome</keyword>
<evidence type="ECO:0000313" key="3">
    <source>
        <dbReference type="Proteomes" id="UP001178461"/>
    </source>
</evidence>
<dbReference type="EMBL" id="OX395126">
    <property type="protein sequence ID" value="CAI5761865.1"/>
    <property type="molecule type" value="Genomic_DNA"/>
</dbReference>